<keyword evidence="3 8" id="KW-0813">Transport</keyword>
<evidence type="ECO:0000313" key="10">
    <source>
        <dbReference type="EMBL" id="GAK56586.1"/>
    </source>
</evidence>
<dbReference type="GO" id="GO:0005886">
    <property type="term" value="C:plasma membrane"/>
    <property type="evidence" value="ECO:0007669"/>
    <property type="project" value="UniProtKB-SubCell"/>
</dbReference>
<evidence type="ECO:0000313" key="11">
    <source>
        <dbReference type="Proteomes" id="UP000030661"/>
    </source>
</evidence>
<evidence type="ECO:0000256" key="3">
    <source>
        <dbReference type="ARBA" id="ARBA00022448"/>
    </source>
</evidence>
<keyword evidence="7 8" id="KW-0472">Membrane</keyword>
<dbReference type="GO" id="GO:0015920">
    <property type="term" value="P:lipopolysaccharide transport"/>
    <property type="evidence" value="ECO:0007669"/>
    <property type="project" value="TreeGrafter"/>
</dbReference>
<comment type="similarity">
    <text evidence="2 8">Belongs to the ABC-2 integral membrane protein family.</text>
</comment>
<proteinExistence type="inferred from homology"/>
<feature type="transmembrane region" description="Helical" evidence="8">
    <location>
        <begin position="248"/>
        <end position="265"/>
    </location>
</feature>
<dbReference type="PANTHER" id="PTHR30413">
    <property type="entry name" value="INNER MEMBRANE TRANSPORT PERMEASE"/>
    <property type="match status" value="1"/>
</dbReference>
<evidence type="ECO:0000256" key="6">
    <source>
        <dbReference type="ARBA" id="ARBA00022989"/>
    </source>
</evidence>
<keyword evidence="6 8" id="KW-1133">Transmembrane helix</keyword>
<keyword evidence="11" id="KW-1185">Reference proteome</keyword>
<dbReference type="GO" id="GO:0140359">
    <property type="term" value="F:ABC-type transporter activity"/>
    <property type="evidence" value="ECO:0007669"/>
    <property type="project" value="InterPro"/>
</dbReference>
<evidence type="ECO:0000256" key="1">
    <source>
        <dbReference type="ARBA" id="ARBA00004651"/>
    </source>
</evidence>
<evidence type="ECO:0000256" key="8">
    <source>
        <dbReference type="RuleBase" id="RU361157"/>
    </source>
</evidence>
<feature type="domain" description="ABC transmembrane type-2" evidence="9">
    <location>
        <begin position="45"/>
        <end position="268"/>
    </location>
</feature>
<keyword evidence="5 8" id="KW-0812">Transmembrane</keyword>
<dbReference type="Pfam" id="PF01061">
    <property type="entry name" value="ABC2_membrane"/>
    <property type="match status" value="1"/>
</dbReference>
<name>A0A081BW81_VECG1</name>
<feature type="transmembrane region" description="Helical" evidence="8">
    <location>
        <begin position="123"/>
        <end position="146"/>
    </location>
</feature>
<keyword evidence="4 8" id="KW-1003">Cell membrane</keyword>
<feature type="transmembrane region" description="Helical" evidence="8">
    <location>
        <begin position="189"/>
        <end position="205"/>
    </location>
</feature>
<protein>
    <recommendedName>
        <fullName evidence="8">Transport permease protein</fullName>
    </recommendedName>
</protein>
<feature type="transmembrane region" description="Helical" evidence="8">
    <location>
        <begin position="158"/>
        <end position="182"/>
    </location>
</feature>
<evidence type="ECO:0000256" key="5">
    <source>
        <dbReference type="ARBA" id="ARBA00022692"/>
    </source>
</evidence>
<accession>A0A081BW81</accession>
<organism evidence="10 11">
    <name type="scientific">Vecturithrix granuli</name>
    <dbReference type="NCBI Taxonomy" id="1499967"/>
    <lineage>
        <taxon>Bacteria</taxon>
        <taxon>Candidatus Moduliflexota</taxon>
        <taxon>Candidatus Vecturitrichia</taxon>
        <taxon>Candidatus Vecturitrichales</taxon>
        <taxon>Candidatus Vecturitrichaceae</taxon>
        <taxon>Candidatus Vecturithrix</taxon>
    </lineage>
</organism>
<dbReference type="InterPro" id="IPR047817">
    <property type="entry name" value="ABC2_TM_bact-type"/>
</dbReference>
<feature type="transmembrane region" description="Helical" evidence="8">
    <location>
        <begin position="89"/>
        <end position="111"/>
    </location>
</feature>
<evidence type="ECO:0000256" key="7">
    <source>
        <dbReference type="ARBA" id="ARBA00023136"/>
    </source>
</evidence>
<dbReference type="AlphaFoldDB" id="A0A081BW81"/>
<dbReference type="HOGENOM" id="CLU_060703_1_0_0"/>
<evidence type="ECO:0000259" key="9">
    <source>
        <dbReference type="PROSITE" id="PS51012"/>
    </source>
</evidence>
<sequence>MVILSRIYAYIENFYLYLRLIFVQRYLICSMAKREVETQYIGSVLGFIWAFVQPVVMITLYWVIFSVGFKVQPKNDVPFVVWLTAGMTSWYIFADIVNGSSGIILVHAHLIKKTLFYPNILPVIKILSSLITHAIFLVVLIGLILLQKMPVSGYYLQFLYYLACLCVLALGLSWAVSALNVFIRDVGQIVNVILQIGFWITPIFWDLQMMPPQIRIFFKLNPMFYIVQGYRESFIYFLPFWKHPYQTLYFWIVAAFTMFAGALIFKKLKPHFADVL</sequence>
<comment type="subcellular location">
    <subcellularLocation>
        <location evidence="1 8">Cell membrane</location>
        <topology evidence="1 8">Multi-pass membrane protein</topology>
    </subcellularLocation>
</comment>
<dbReference type="STRING" id="1499967.U27_03548"/>
<gene>
    <name evidence="10" type="ORF">U27_03548</name>
</gene>
<dbReference type="PROSITE" id="PS51012">
    <property type="entry name" value="ABC_TM2"/>
    <property type="match status" value="1"/>
</dbReference>
<dbReference type="InterPro" id="IPR013525">
    <property type="entry name" value="ABC2_TM"/>
</dbReference>
<feature type="transmembrane region" description="Helical" evidence="8">
    <location>
        <begin position="44"/>
        <end position="69"/>
    </location>
</feature>
<evidence type="ECO:0000256" key="2">
    <source>
        <dbReference type="ARBA" id="ARBA00007783"/>
    </source>
</evidence>
<dbReference type="Proteomes" id="UP000030661">
    <property type="component" value="Unassembled WGS sequence"/>
</dbReference>
<evidence type="ECO:0000256" key="4">
    <source>
        <dbReference type="ARBA" id="ARBA00022475"/>
    </source>
</evidence>
<dbReference type="eggNOG" id="COG1682">
    <property type="taxonomic scope" value="Bacteria"/>
</dbReference>
<dbReference type="EMBL" id="DF820465">
    <property type="protein sequence ID" value="GAK56586.1"/>
    <property type="molecule type" value="Genomic_DNA"/>
</dbReference>
<reference evidence="10 11" key="1">
    <citation type="journal article" date="2015" name="PeerJ">
        <title>First genomic representation of candidate bacterial phylum KSB3 points to enhanced environmental sensing as a trigger of wastewater bulking.</title>
        <authorList>
            <person name="Sekiguchi Y."/>
            <person name="Ohashi A."/>
            <person name="Parks D.H."/>
            <person name="Yamauchi T."/>
            <person name="Tyson G.W."/>
            <person name="Hugenholtz P."/>
        </authorList>
    </citation>
    <scope>NUCLEOTIDE SEQUENCE [LARGE SCALE GENOMIC DNA]</scope>
</reference>
<dbReference type="PANTHER" id="PTHR30413:SF10">
    <property type="entry name" value="CAPSULE POLYSACCHARIDE EXPORT INNER-MEMBRANE PROTEIN CTRC"/>
    <property type="match status" value="1"/>
</dbReference>